<dbReference type="InterPro" id="IPR011681">
    <property type="entry name" value="GcrA"/>
</dbReference>
<evidence type="ECO:0000313" key="1">
    <source>
        <dbReference type="EMBL" id="AEH88172.1"/>
    </source>
</evidence>
<dbReference type="Pfam" id="PF07750">
    <property type="entry name" value="GcrA"/>
    <property type="match status" value="1"/>
</dbReference>
<dbReference type="STRING" id="536019.Mesop_3730"/>
<name>F7XZV8_MESOW</name>
<accession>F7XZV8</accession>
<dbReference type="RefSeq" id="WP_013894856.1">
    <property type="nucleotide sequence ID" value="NC_015675.1"/>
</dbReference>
<dbReference type="Proteomes" id="UP000001623">
    <property type="component" value="Chromosome"/>
</dbReference>
<organism evidence="1 2">
    <name type="scientific">Mesorhizobium opportunistum (strain LMG 24607 / HAMBI 3007 / WSM2075)</name>
    <dbReference type="NCBI Taxonomy" id="536019"/>
    <lineage>
        <taxon>Bacteria</taxon>
        <taxon>Pseudomonadati</taxon>
        <taxon>Pseudomonadota</taxon>
        <taxon>Alphaproteobacteria</taxon>
        <taxon>Hyphomicrobiales</taxon>
        <taxon>Phyllobacteriaceae</taxon>
        <taxon>Mesorhizobium</taxon>
    </lineage>
</organism>
<dbReference type="AlphaFoldDB" id="F7XZV8"/>
<gene>
    <name evidence="1" type="ordered locus">Mesop_3730</name>
</gene>
<dbReference type="KEGG" id="mop:Mesop_3730"/>
<sequence>MSEWTQDEIHTLRKLTGEGLTASQIGARMGRSRNAIIGKILRLNGAGGHLTVRPIKAGDGRPVRRPAPCRPRPPKLAFVAAKPVFERPQPYVPVANLPATLPVAFLDAVTAKKCLHFVGDPFGPDGPDMPVCGADRSEAAGTVPYCRRHYGSSTRERVQA</sequence>
<reference evidence="1 2" key="1">
    <citation type="submission" date="2010-10" db="EMBL/GenBank/DDBJ databases">
        <title>Complete sequence of Mesorhizobium opportunistum WSM2075.</title>
        <authorList>
            <consortium name="US DOE Joint Genome Institute"/>
            <person name="Lucas S."/>
            <person name="Copeland A."/>
            <person name="Lapidus A."/>
            <person name="Cheng J.-F."/>
            <person name="Bruce D."/>
            <person name="Goodwin L."/>
            <person name="Pitluck S."/>
            <person name="Chertkov O."/>
            <person name="Misra M."/>
            <person name="Detter J.C."/>
            <person name="Han C."/>
            <person name="Tapia R."/>
            <person name="Land M."/>
            <person name="Hauser L."/>
            <person name="Kyrpides N."/>
            <person name="Ovchinnikova G."/>
            <person name="Mavrommatis K.M."/>
            <person name="Tiwari R.P."/>
            <person name="Howieson J.G."/>
            <person name="O'Hara G.W."/>
            <person name="Nandasena K.G."/>
            <person name="Woyke T."/>
        </authorList>
    </citation>
    <scope>NUCLEOTIDE SEQUENCE [LARGE SCALE GENOMIC DNA]</scope>
    <source>
        <strain evidence="2">LMG 24607 / HAMBI 3007 / WSM2075</strain>
    </source>
</reference>
<protein>
    <submittedName>
        <fullName evidence="1">GcrA cell cycle regulator</fullName>
    </submittedName>
</protein>
<evidence type="ECO:0000313" key="2">
    <source>
        <dbReference type="Proteomes" id="UP000001623"/>
    </source>
</evidence>
<dbReference type="EMBL" id="CP002279">
    <property type="protein sequence ID" value="AEH88172.1"/>
    <property type="molecule type" value="Genomic_DNA"/>
</dbReference>
<dbReference type="HOGENOM" id="CLU_1650139_0_0_5"/>
<proteinExistence type="predicted"/>
<dbReference type="Gene3D" id="1.10.10.60">
    <property type="entry name" value="Homeodomain-like"/>
    <property type="match status" value="1"/>
</dbReference>
<dbReference type="eggNOG" id="COG5352">
    <property type="taxonomic scope" value="Bacteria"/>
</dbReference>